<evidence type="ECO:0000313" key="10">
    <source>
        <dbReference type="Proteomes" id="UP000255163"/>
    </source>
</evidence>
<dbReference type="GO" id="GO:0006298">
    <property type="term" value="P:mismatch repair"/>
    <property type="evidence" value="ECO:0007669"/>
    <property type="project" value="TreeGrafter"/>
</dbReference>
<dbReference type="InterPro" id="IPR029063">
    <property type="entry name" value="SAM-dependent_MTases_sf"/>
</dbReference>
<dbReference type="Gene3D" id="1.10.1020.10">
    <property type="entry name" value="Adenine-specific Methyltransferase, Domain 2"/>
    <property type="match status" value="1"/>
</dbReference>
<evidence type="ECO:0000313" key="9">
    <source>
        <dbReference type="EMBL" id="STD17510.1"/>
    </source>
</evidence>
<dbReference type="InterPro" id="IPR012327">
    <property type="entry name" value="MeTrfase_D12"/>
</dbReference>
<evidence type="ECO:0000256" key="6">
    <source>
        <dbReference type="ARBA" id="ARBA00047942"/>
    </source>
</evidence>
<dbReference type="InterPro" id="IPR002052">
    <property type="entry name" value="DNA_methylase_N6_adenine_CS"/>
</dbReference>
<dbReference type="AlphaFoldDB" id="A0A376F257"/>
<feature type="binding site" evidence="7">
    <location>
        <position position="205"/>
    </location>
    <ligand>
        <name>S-adenosyl-L-methionine</name>
        <dbReference type="ChEBI" id="CHEBI:59789"/>
    </ligand>
</feature>
<dbReference type="PIRSF" id="PIRSF000398">
    <property type="entry name" value="M_m6A_EcoRV"/>
    <property type="match status" value="1"/>
</dbReference>
<accession>A0A376F257</accession>
<dbReference type="InterPro" id="IPR023095">
    <property type="entry name" value="Ade_MeTrfase_dom_2"/>
</dbReference>
<evidence type="ECO:0000256" key="2">
    <source>
        <dbReference type="ARBA" id="ARBA00011900"/>
    </source>
</evidence>
<feature type="binding site" evidence="7">
    <location>
        <position position="23"/>
    </location>
    <ligand>
        <name>S-adenosyl-L-methionine</name>
        <dbReference type="ChEBI" id="CHEBI:59789"/>
    </ligand>
</feature>
<evidence type="ECO:0000256" key="1">
    <source>
        <dbReference type="ARBA" id="ARBA00006594"/>
    </source>
</evidence>
<name>A0A376F257_ENTAS</name>
<comment type="similarity">
    <text evidence="1 8">Belongs to the N(4)/N(6)-methyltransferase family.</text>
</comment>
<protein>
    <recommendedName>
        <fullName evidence="2 8">Site-specific DNA-methyltransferase (adenine-specific)</fullName>
        <ecNumber evidence="2 8">2.1.1.72</ecNumber>
    </recommendedName>
</protein>
<evidence type="ECO:0000256" key="4">
    <source>
        <dbReference type="ARBA" id="ARBA00022679"/>
    </source>
</evidence>
<dbReference type="GO" id="GO:0043565">
    <property type="term" value="F:sequence-specific DNA binding"/>
    <property type="evidence" value="ECO:0007669"/>
    <property type="project" value="TreeGrafter"/>
</dbReference>
<dbReference type="EC" id="2.1.1.72" evidence="2 8"/>
<dbReference type="GO" id="GO:0032259">
    <property type="term" value="P:methylation"/>
    <property type="evidence" value="ECO:0007669"/>
    <property type="project" value="UniProtKB-KW"/>
</dbReference>
<dbReference type="Proteomes" id="UP000255163">
    <property type="component" value="Unassembled WGS sequence"/>
</dbReference>
<dbReference type="PROSITE" id="PS00092">
    <property type="entry name" value="N6_MTASE"/>
    <property type="match status" value="1"/>
</dbReference>
<evidence type="ECO:0000256" key="5">
    <source>
        <dbReference type="ARBA" id="ARBA00022691"/>
    </source>
</evidence>
<dbReference type="PANTHER" id="PTHR30481:SF3">
    <property type="entry name" value="DNA ADENINE METHYLASE"/>
    <property type="match status" value="1"/>
</dbReference>
<dbReference type="Gene3D" id="3.40.50.150">
    <property type="entry name" value="Vaccinia Virus protein VP39"/>
    <property type="match status" value="1"/>
</dbReference>
<evidence type="ECO:0000256" key="8">
    <source>
        <dbReference type="RuleBase" id="RU361257"/>
    </source>
</evidence>
<dbReference type="GO" id="GO:0009307">
    <property type="term" value="P:DNA restriction-modification system"/>
    <property type="evidence" value="ECO:0007669"/>
    <property type="project" value="InterPro"/>
</dbReference>
<dbReference type="EMBL" id="UFYI01000005">
    <property type="protein sequence ID" value="STD17510.1"/>
    <property type="molecule type" value="Genomic_DNA"/>
</dbReference>
<reference evidence="9 10" key="1">
    <citation type="submission" date="2018-06" db="EMBL/GenBank/DDBJ databases">
        <authorList>
            <consortium name="Pathogen Informatics"/>
            <person name="Doyle S."/>
        </authorList>
    </citation>
    <scope>NUCLEOTIDE SEQUENCE [LARGE SCALE GENOMIC DNA]</scope>
    <source>
        <strain evidence="9 10">NCTC12123</strain>
    </source>
</reference>
<sequence>MTVSIQNTPSLSLKPLYMWAGGKSKLLKSYQTYLPDLNSVSAYVEPFFGAGALFASVKSTYSHIPAIINDVNSELIALLNTIKHDHDELITHLQELEAVYLGYRSLEVRNYHFYRIREQYWKADIGSVRASALLFFLLRTGFNGIWQVSRKTGRYGTAAGLLNHTTSLFDYSLLKEWHTALQETSIQCGSYADLDVPEGAFIYCDPPYRASYADYGHAFTDEDHQQLISWCRKQQERGCSVWLANREANDGFFEEHASDASVVRFDITYTAGRRKKTANGYEAVKATDLLLMWSRHEHTQKAA</sequence>
<dbReference type="InterPro" id="IPR012263">
    <property type="entry name" value="M_m6A_EcoRV"/>
</dbReference>
<evidence type="ECO:0000256" key="3">
    <source>
        <dbReference type="ARBA" id="ARBA00022603"/>
    </source>
</evidence>
<evidence type="ECO:0000256" key="7">
    <source>
        <dbReference type="PIRSR" id="PIRSR000398-1"/>
    </source>
</evidence>
<dbReference type="GO" id="GO:1904047">
    <property type="term" value="F:S-adenosyl-L-methionine binding"/>
    <property type="evidence" value="ECO:0007669"/>
    <property type="project" value="TreeGrafter"/>
</dbReference>
<dbReference type="RefSeq" id="WP_054829969.1">
    <property type="nucleotide sequence ID" value="NZ_CP011864.1"/>
</dbReference>
<comment type="catalytic activity">
    <reaction evidence="6 8">
        <text>a 2'-deoxyadenosine in DNA + S-adenosyl-L-methionine = an N(6)-methyl-2'-deoxyadenosine in DNA + S-adenosyl-L-homocysteine + H(+)</text>
        <dbReference type="Rhea" id="RHEA:15197"/>
        <dbReference type="Rhea" id="RHEA-COMP:12418"/>
        <dbReference type="Rhea" id="RHEA-COMP:12419"/>
        <dbReference type="ChEBI" id="CHEBI:15378"/>
        <dbReference type="ChEBI" id="CHEBI:57856"/>
        <dbReference type="ChEBI" id="CHEBI:59789"/>
        <dbReference type="ChEBI" id="CHEBI:90615"/>
        <dbReference type="ChEBI" id="CHEBI:90616"/>
        <dbReference type="EC" id="2.1.1.72"/>
    </reaction>
</comment>
<dbReference type="NCBIfam" id="TIGR00571">
    <property type="entry name" value="dam"/>
    <property type="match status" value="1"/>
</dbReference>
<organism evidence="9 10">
    <name type="scientific">Enterobacter asburiae</name>
    <dbReference type="NCBI Taxonomy" id="61645"/>
    <lineage>
        <taxon>Bacteria</taxon>
        <taxon>Pseudomonadati</taxon>
        <taxon>Pseudomonadota</taxon>
        <taxon>Gammaproteobacteria</taxon>
        <taxon>Enterobacterales</taxon>
        <taxon>Enterobacteriaceae</taxon>
        <taxon>Enterobacter</taxon>
        <taxon>Enterobacter cloacae complex</taxon>
    </lineage>
</organism>
<keyword evidence="3 8" id="KW-0489">Methyltransferase</keyword>
<dbReference type="Pfam" id="PF02086">
    <property type="entry name" value="MethyltransfD12"/>
    <property type="match status" value="1"/>
</dbReference>
<feature type="binding site" evidence="7">
    <location>
        <position position="70"/>
    </location>
    <ligand>
        <name>S-adenosyl-L-methionine</name>
        <dbReference type="ChEBI" id="CHEBI:59789"/>
    </ligand>
</feature>
<dbReference type="SUPFAM" id="SSF53335">
    <property type="entry name" value="S-adenosyl-L-methionine-dependent methyltransferases"/>
    <property type="match status" value="1"/>
</dbReference>
<dbReference type="REBASE" id="429171">
    <property type="entry name" value="M.Eas12123ORF70P"/>
</dbReference>
<dbReference type="PANTHER" id="PTHR30481">
    <property type="entry name" value="DNA ADENINE METHYLASE"/>
    <property type="match status" value="1"/>
</dbReference>
<dbReference type="GO" id="GO:0009007">
    <property type="term" value="F:site-specific DNA-methyltransferase (adenine-specific) activity"/>
    <property type="evidence" value="ECO:0007669"/>
    <property type="project" value="UniProtKB-UniRule"/>
</dbReference>
<gene>
    <name evidence="9" type="primary">dpnM</name>
    <name evidence="9" type="ORF">NCTC12123_00070</name>
</gene>
<keyword evidence="5 8" id="KW-0949">S-adenosyl-L-methionine</keyword>
<feature type="binding site" evidence="7">
    <location>
        <position position="19"/>
    </location>
    <ligand>
        <name>S-adenosyl-L-methionine</name>
        <dbReference type="ChEBI" id="CHEBI:59789"/>
    </ligand>
</feature>
<dbReference type="PRINTS" id="PR00505">
    <property type="entry name" value="D12N6MTFRASE"/>
</dbReference>
<proteinExistence type="inferred from homology"/>
<keyword evidence="4 8" id="KW-0808">Transferase</keyword>